<keyword evidence="3" id="KW-1015">Disulfide bond</keyword>
<dbReference type="KEGG" id="cpic:101931164"/>
<dbReference type="GO" id="GO:0032689">
    <property type="term" value="P:negative regulation of type II interferon production"/>
    <property type="evidence" value="ECO:0007669"/>
    <property type="project" value="Ensembl"/>
</dbReference>
<dbReference type="GO" id="GO:0002728">
    <property type="term" value="P:negative regulation of natural killer cell cytokine production"/>
    <property type="evidence" value="ECO:0007669"/>
    <property type="project" value="Ensembl"/>
</dbReference>
<dbReference type="GO" id="GO:0006954">
    <property type="term" value="P:inflammatory response"/>
    <property type="evidence" value="ECO:0007669"/>
    <property type="project" value="TreeGrafter"/>
</dbReference>
<evidence type="ECO:0000256" key="3">
    <source>
        <dbReference type="ARBA" id="ARBA00023157"/>
    </source>
</evidence>
<evidence type="ECO:0000313" key="5">
    <source>
        <dbReference type="Proteomes" id="UP000694380"/>
    </source>
</evidence>
<dbReference type="Proteomes" id="UP000694380">
    <property type="component" value="Chromosome 1"/>
</dbReference>
<reference evidence="4" key="1">
    <citation type="journal article" date="2015" name="Genome Biol. Evol.">
        <title>Physical Mapping and Refinement of the Painted Turtle Genome (Chrysemys picta) Inform Amniote Genome Evolution and Challenge Turtle-Bird Chromosomal Conservation.</title>
        <authorList>
            <person name="Badenhorst D."/>
            <person name="Hillier L.W."/>
            <person name="Literman R."/>
            <person name="Montiel E.E."/>
            <person name="Radhakrishnan S."/>
            <person name="Shen Y."/>
            <person name="Minx P."/>
            <person name="Janes D.E."/>
            <person name="Warren W.C."/>
            <person name="Edwards S.V."/>
            <person name="Valenzuela N."/>
        </authorList>
    </citation>
    <scope>NUCLEOTIDE SEQUENCE [LARGE SCALE GENOMIC DNA]</scope>
</reference>
<dbReference type="Gene3D" id="2.60.40.10">
    <property type="entry name" value="Immunoglobulins"/>
    <property type="match status" value="3"/>
</dbReference>
<dbReference type="PROSITE" id="PS50835">
    <property type="entry name" value="IG_LIKE"/>
    <property type="match status" value="1"/>
</dbReference>
<dbReference type="GO" id="GO:0007160">
    <property type="term" value="P:cell-matrix adhesion"/>
    <property type="evidence" value="ECO:0007669"/>
    <property type="project" value="Ensembl"/>
</dbReference>
<dbReference type="OMA" id="QHGFYCA"/>
<dbReference type="SMART" id="SM00409">
    <property type="entry name" value="IG"/>
    <property type="match status" value="3"/>
</dbReference>
<dbReference type="GeneID" id="101931164"/>
<sequence length="606" mass="67819">MKMEKRWPPCVLYLFILTHRVAGQLEGTVINTEAVRAFPGSDVTLECSILSTDGIHVTQTQWSKIDDTPPSRIAVYHPMYGIRYLPFSKTSYNYSVAFNKTPRHCWVDVNKTWSSHDAGANQVECQQWSLHLRNVSLSLSGQYECSFATYPYGTKAAEINLTIKAENEKHYGVVEMLFNETLEIPCLENMTSVNLSKYPLKWLMGENGREETTLIIKEFYHQDVNKTDSLLYKERIQLGPDNALKISPIKIVDDGKVFSCRVMYHPERILTNITKVKVFAKPEISITLQNSSSGNVGEASLTCIVRKAFPKPSLTWYVDGEILKDQFGGISIEAENLQDGEGFYELRSILKIQSTNQSDTNQTFWCTCSFPFRGNKTWNISSGEIVISSGHVYNKVPFPAFTTTATKDPGISTFPSTIMATTGLQTTSSTSLDFTSPVTSESVSTAQSQFDSATHTQGYTNTIAYSENETSQRLSDPTTAAQQSNVNTTLSRENVTLPHRNLSSSTMVDPALFTKLDRLSTTRKLINGTGLVGNAENTRFSWPAVVAVLLLFCSFLIILGIRKWCQYQKEIMNRPPSFKPPPPPIKYTTMLESDGTNPSCHELETL</sequence>
<dbReference type="InterPro" id="IPR003599">
    <property type="entry name" value="Ig_sub"/>
</dbReference>
<accession>A0A8C3FE15</accession>
<dbReference type="GO" id="GO:0016020">
    <property type="term" value="C:membrane"/>
    <property type="evidence" value="ECO:0007669"/>
    <property type="project" value="UniProtKB-SubCell"/>
</dbReference>
<dbReference type="GO" id="GO:0005737">
    <property type="term" value="C:cytoplasm"/>
    <property type="evidence" value="ECO:0007669"/>
    <property type="project" value="Ensembl"/>
</dbReference>
<dbReference type="Ensembl" id="ENSCPBT00000008202.1">
    <property type="protein sequence ID" value="ENSCPBP00000006814.1"/>
    <property type="gene ID" value="ENSCPBG00000005377.1"/>
</dbReference>
<reference evidence="4" key="3">
    <citation type="submission" date="2025-09" db="UniProtKB">
        <authorList>
            <consortium name="Ensembl"/>
        </authorList>
    </citation>
    <scope>IDENTIFICATION</scope>
</reference>
<dbReference type="CTD" id="10225"/>
<name>A0A8C3FE15_CHRPI</name>
<evidence type="ECO:0000256" key="1">
    <source>
        <dbReference type="ARBA" id="ARBA00004167"/>
    </source>
</evidence>
<dbReference type="InterPro" id="IPR013162">
    <property type="entry name" value="CD80_C2-set"/>
</dbReference>
<organism evidence="4 5">
    <name type="scientific">Chrysemys picta bellii</name>
    <name type="common">Western painted turtle</name>
    <name type="synonym">Emys bellii</name>
    <dbReference type="NCBI Taxonomy" id="8478"/>
    <lineage>
        <taxon>Eukaryota</taxon>
        <taxon>Metazoa</taxon>
        <taxon>Chordata</taxon>
        <taxon>Craniata</taxon>
        <taxon>Vertebrata</taxon>
        <taxon>Euteleostomi</taxon>
        <taxon>Archelosauria</taxon>
        <taxon>Testudinata</taxon>
        <taxon>Testudines</taxon>
        <taxon>Cryptodira</taxon>
        <taxon>Durocryptodira</taxon>
        <taxon>Testudinoidea</taxon>
        <taxon>Emydidae</taxon>
        <taxon>Chrysemys</taxon>
    </lineage>
</organism>
<proteinExistence type="predicted"/>
<evidence type="ECO:0000313" key="4">
    <source>
        <dbReference type="Ensembl" id="ENSCPBP00000006814.1"/>
    </source>
</evidence>
<keyword evidence="2" id="KW-0472">Membrane</keyword>
<dbReference type="GeneTree" id="ENSGT00390000003446"/>
<comment type="subcellular location">
    <subcellularLocation>
        <location evidence="1">Membrane</location>
        <topology evidence="1">Single-pass membrane protein</topology>
    </subcellularLocation>
</comment>
<dbReference type="InterPro" id="IPR013783">
    <property type="entry name" value="Ig-like_fold"/>
</dbReference>
<dbReference type="InterPro" id="IPR007110">
    <property type="entry name" value="Ig-like_dom"/>
</dbReference>
<dbReference type="PANTHER" id="PTHR15317:SF1">
    <property type="entry name" value="T-CELL SURFACE PROTEIN TACTILE"/>
    <property type="match status" value="1"/>
</dbReference>
<dbReference type="Pfam" id="PF08205">
    <property type="entry name" value="C2-set_2"/>
    <property type="match status" value="1"/>
</dbReference>
<gene>
    <name evidence="4" type="primary">CD96</name>
</gene>
<dbReference type="InterPro" id="IPR036179">
    <property type="entry name" value="Ig-like_dom_sf"/>
</dbReference>
<reference evidence="4" key="2">
    <citation type="submission" date="2025-08" db="UniProtKB">
        <authorList>
            <consortium name="Ensembl"/>
        </authorList>
    </citation>
    <scope>IDENTIFICATION</scope>
</reference>
<dbReference type="GO" id="GO:0032496">
    <property type="term" value="P:response to lipopolysaccharide"/>
    <property type="evidence" value="ECO:0007669"/>
    <property type="project" value="Ensembl"/>
</dbReference>
<dbReference type="InterPro" id="IPR042381">
    <property type="entry name" value="CD96"/>
</dbReference>
<evidence type="ECO:0000256" key="2">
    <source>
        <dbReference type="ARBA" id="ARBA00023136"/>
    </source>
</evidence>
<protein>
    <submittedName>
        <fullName evidence="4">CD96 molecule</fullName>
    </submittedName>
</protein>
<keyword evidence="5" id="KW-1185">Reference proteome</keyword>
<dbReference type="SUPFAM" id="SSF48726">
    <property type="entry name" value="Immunoglobulin"/>
    <property type="match status" value="2"/>
</dbReference>
<dbReference type="AlphaFoldDB" id="A0A8C3FE15"/>
<dbReference type="OrthoDB" id="9904226at2759"/>
<dbReference type="PANTHER" id="PTHR15317">
    <property type="entry name" value="T-CELL SURFACE PROTEIN TACTILE"/>
    <property type="match status" value="1"/>
</dbReference>